<feature type="transmembrane region" description="Helical" evidence="1">
    <location>
        <begin position="6"/>
        <end position="21"/>
    </location>
</feature>
<gene>
    <name evidence="2" type="ORF">IAC75_06545</name>
</gene>
<reference evidence="2" key="2">
    <citation type="journal article" date="2021" name="PeerJ">
        <title>Extensive microbial diversity within the chicken gut microbiome revealed by metagenomics and culture.</title>
        <authorList>
            <person name="Gilroy R."/>
            <person name="Ravi A."/>
            <person name="Getino M."/>
            <person name="Pursley I."/>
            <person name="Horton D.L."/>
            <person name="Alikhan N.F."/>
            <person name="Baker D."/>
            <person name="Gharbi K."/>
            <person name="Hall N."/>
            <person name="Watson M."/>
            <person name="Adriaenssens E.M."/>
            <person name="Foster-Nyarko E."/>
            <person name="Jarju S."/>
            <person name="Secka A."/>
            <person name="Antonio M."/>
            <person name="Oren A."/>
            <person name="Chaudhuri R.R."/>
            <person name="La Ragione R."/>
            <person name="Hildebrand F."/>
            <person name="Pallen M.J."/>
        </authorList>
    </citation>
    <scope>NUCLEOTIDE SEQUENCE</scope>
    <source>
        <strain evidence="2">10669</strain>
    </source>
</reference>
<feature type="non-terminal residue" evidence="2">
    <location>
        <position position="161"/>
    </location>
</feature>
<keyword evidence="1" id="KW-1133">Transmembrane helix</keyword>
<keyword evidence="1" id="KW-0812">Transmembrane</keyword>
<evidence type="ECO:0000313" key="2">
    <source>
        <dbReference type="EMBL" id="HIV04785.1"/>
    </source>
</evidence>
<evidence type="ECO:0000256" key="1">
    <source>
        <dbReference type="SAM" id="Phobius"/>
    </source>
</evidence>
<comment type="caution">
    <text evidence="2">The sequence shown here is derived from an EMBL/GenBank/DDBJ whole genome shotgun (WGS) entry which is preliminary data.</text>
</comment>
<proteinExistence type="predicted"/>
<accession>A0A9D1NKH5</accession>
<name>A0A9D1NKH5_9BACT</name>
<sequence>MSTARWIYVGLMLLCAILFFVRPPQMKTDLFDLLGAAGSPVEEALAAISRADASRLRVLVEADDFETAKRAAETFEQMLPSELFRSTSTGISSEELREVIDYYLAHGGGLIGETDRAALLEGRFSEVAEKAVLQWLSPVSGGVPAEKDPFGLLARRFGEIP</sequence>
<dbReference type="Proteomes" id="UP000886812">
    <property type="component" value="Unassembled WGS sequence"/>
</dbReference>
<dbReference type="AlphaFoldDB" id="A0A9D1NKH5"/>
<keyword evidence="1" id="KW-0472">Membrane</keyword>
<protein>
    <submittedName>
        <fullName evidence="2">Uncharacterized protein</fullName>
    </submittedName>
</protein>
<organism evidence="2 3">
    <name type="scientific">Candidatus Spyradosoma merdigallinarum</name>
    <dbReference type="NCBI Taxonomy" id="2840950"/>
    <lineage>
        <taxon>Bacteria</taxon>
        <taxon>Pseudomonadati</taxon>
        <taxon>Verrucomicrobiota</taxon>
        <taxon>Opitutia</taxon>
        <taxon>Opitutia incertae sedis</taxon>
        <taxon>Candidatus Spyradosoma</taxon>
    </lineage>
</organism>
<dbReference type="EMBL" id="DVOG01000174">
    <property type="protein sequence ID" value="HIV04785.1"/>
    <property type="molecule type" value="Genomic_DNA"/>
</dbReference>
<evidence type="ECO:0000313" key="3">
    <source>
        <dbReference type="Proteomes" id="UP000886812"/>
    </source>
</evidence>
<reference evidence="2" key="1">
    <citation type="submission" date="2020-10" db="EMBL/GenBank/DDBJ databases">
        <authorList>
            <person name="Gilroy R."/>
        </authorList>
    </citation>
    <scope>NUCLEOTIDE SEQUENCE</scope>
    <source>
        <strain evidence="2">10669</strain>
    </source>
</reference>